<organism evidence="10 11">
    <name type="scientific">Spodoptera exigua</name>
    <name type="common">Beet armyworm</name>
    <name type="synonym">Noctua fulgens</name>
    <dbReference type="NCBI Taxonomy" id="7107"/>
    <lineage>
        <taxon>Eukaryota</taxon>
        <taxon>Metazoa</taxon>
        <taxon>Ecdysozoa</taxon>
        <taxon>Arthropoda</taxon>
        <taxon>Hexapoda</taxon>
        <taxon>Insecta</taxon>
        <taxon>Pterygota</taxon>
        <taxon>Neoptera</taxon>
        <taxon>Endopterygota</taxon>
        <taxon>Lepidoptera</taxon>
        <taxon>Glossata</taxon>
        <taxon>Ditrysia</taxon>
        <taxon>Noctuoidea</taxon>
        <taxon>Noctuidae</taxon>
        <taxon>Amphipyrinae</taxon>
        <taxon>Spodoptera</taxon>
    </lineage>
</organism>
<proteinExistence type="predicted"/>
<dbReference type="InterPro" id="IPR036236">
    <property type="entry name" value="Znf_C2H2_sf"/>
</dbReference>
<dbReference type="InterPro" id="IPR013087">
    <property type="entry name" value="Znf_C2H2_type"/>
</dbReference>
<dbReference type="FunFam" id="3.30.160.60:FF:000125">
    <property type="entry name" value="Putative zinc finger protein 143"/>
    <property type="match status" value="1"/>
</dbReference>
<evidence type="ECO:0000256" key="8">
    <source>
        <dbReference type="SAM" id="MobiDB-lite"/>
    </source>
</evidence>
<comment type="caution">
    <text evidence="10">The sequence shown here is derived from an EMBL/GenBank/DDBJ whole genome shotgun (WGS) entry which is preliminary data.</text>
</comment>
<feature type="compositionally biased region" description="Low complexity" evidence="8">
    <location>
        <begin position="1056"/>
        <end position="1067"/>
    </location>
</feature>
<comment type="subcellular location">
    <subcellularLocation>
        <location evidence="1">Nucleus</location>
    </subcellularLocation>
</comment>
<dbReference type="InterPro" id="IPR048365">
    <property type="entry name" value="TNP-like_RNaseH_N"/>
</dbReference>
<keyword evidence="3" id="KW-0677">Repeat</keyword>
<keyword evidence="4 7" id="KW-0863">Zinc-finger</keyword>
<keyword evidence="2" id="KW-0479">Metal-binding</keyword>
<dbReference type="AlphaFoldDB" id="A0A835LB26"/>
<dbReference type="PANTHER" id="PTHR46179">
    <property type="entry name" value="ZINC FINGER PROTEIN"/>
    <property type="match status" value="1"/>
</dbReference>
<evidence type="ECO:0000256" key="4">
    <source>
        <dbReference type="ARBA" id="ARBA00022771"/>
    </source>
</evidence>
<evidence type="ECO:0000256" key="2">
    <source>
        <dbReference type="ARBA" id="ARBA00022723"/>
    </source>
</evidence>
<evidence type="ECO:0000313" key="10">
    <source>
        <dbReference type="EMBL" id="KAF9422866.1"/>
    </source>
</evidence>
<name>A0A835LB26_SPOEX</name>
<evidence type="ECO:0000259" key="9">
    <source>
        <dbReference type="PROSITE" id="PS50157"/>
    </source>
</evidence>
<dbReference type="PROSITE" id="PS00028">
    <property type="entry name" value="ZINC_FINGER_C2H2_1"/>
    <property type="match status" value="6"/>
</dbReference>
<feature type="domain" description="C2H2-type" evidence="9">
    <location>
        <begin position="449"/>
        <end position="478"/>
    </location>
</feature>
<evidence type="ECO:0000256" key="6">
    <source>
        <dbReference type="ARBA" id="ARBA00023242"/>
    </source>
</evidence>
<dbReference type="FunFam" id="3.30.160.60:FF:001102">
    <property type="entry name" value="Transcription factor IIIA"/>
    <property type="match status" value="1"/>
</dbReference>
<dbReference type="SUPFAM" id="SSF57667">
    <property type="entry name" value="beta-beta-alpha zinc fingers"/>
    <property type="match status" value="3"/>
</dbReference>
<evidence type="ECO:0000256" key="3">
    <source>
        <dbReference type="ARBA" id="ARBA00022737"/>
    </source>
</evidence>
<feature type="domain" description="C2H2-type" evidence="9">
    <location>
        <begin position="389"/>
        <end position="418"/>
    </location>
</feature>
<dbReference type="FunFam" id="3.30.160.60:FF:000397">
    <property type="entry name" value="Metal regulatory transcription factor 1"/>
    <property type="match status" value="1"/>
</dbReference>
<feature type="domain" description="C2H2-type" evidence="9">
    <location>
        <begin position="419"/>
        <end position="448"/>
    </location>
</feature>
<reference evidence="10" key="1">
    <citation type="submission" date="2020-08" db="EMBL/GenBank/DDBJ databases">
        <title>Spodoptera exigua strain:BAW_Kor-Di-RS1 Genome sequencing and assembly.</title>
        <authorList>
            <person name="Kim J."/>
            <person name="Nam H.Y."/>
            <person name="Kwon M."/>
            <person name="Choi J.H."/>
            <person name="Cho S.R."/>
            <person name="Kim G.-H."/>
        </authorList>
    </citation>
    <scope>NUCLEOTIDE SEQUENCE</scope>
    <source>
        <strain evidence="10">BAW_Kor-Di-RS1</strain>
        <tissue evidence="10">Whole-body</tissue>
    </source>
</reference>
<evidence type="ECO:0000256" key="5">
    <source>
        <dbReference type="ARBA" id="ARBA00022833"/>
    </source>
</evidence>
<dbReference type="Pfam" id="PF00096">
    <property type="entry name" value="zf-C2H2"/>
    <property type="match status" value="3"/>
</dbReference>
<evidence type="ECO:0000256" key="7">
    <source>
        <dbReference type="PROSITE-ProRule" id="PRU00042"/>
    </source>
</evidence>
<keyword evidence="11" id="KW-1185">Reference proteome</keyword>
<feature type="region of interest" description="Disordered" evidence="8">
    <location>
        <begin position="1018"/>
        <end position="1067"/>
    </location>
</feature>
<dbReference type="PANTHER" id="PTHR46179:SF25">
    <property type="entry name" value="METAL RESPONSE ELEMENT-BINDING TRANSCRIPTION FACTOR-1, ISOFORM C"/>
    <property type="match status" value="1"/>
</dbReference>
<evidence type="ECO:0000313" key="11">
    <source>
        <dbReference type="Proteomes" id="UP000648187"/>
    </source>
</evidence>
<evidence type="ECO:0000256" key="1">
    <source>
        <dbReference type="ARBA" id="ARBA00004123"/>
    </source>
</evidence>
<feature type="region of interest" description="Disordered" evidence="8">
    <location>
        <begin position="1092"/>
        <end position="1115"/>
    </location>
</feature>
<dbReference type="GO" id="GO:0006357">
    <property type="term" value="P:regulation of transcription by RNA polymerase II"/>
    <property type="evidence" value="ECO:0007669"/>
    <property type="project" value="TreeGrafter"/>
</dbReference>
<sequence>MRCLTATMQEAALPSTSETNVHLNLGEKTTVKKAKSRVFLTNTEKYLQDKLVAASIKLSKMKNRFKKLSVNVKAAKQIASNPAAISYTFASSATKGPERAQQIKDVIRGLQESGFIVVATVCDQGPNNRQALKLLINENRGIYLRKGKNILPAECKDTADLLLFMDNIFDSVNGSRQKNRNAKPLLGPATPNSAHHQIWIEGVQIFKSMKFVSNGKKQSVPSITNWVWTLSRINKLQNEFNVSSVWLRHLNQDPLENFFGAMALLVVTQFDIEDWSLFPIVKMYSVNFTQNSFMNFTSGQFTDNINSGLKYHDLDSKFNSFQVHNYDKKASGSTVTSESEINSKDNSAENTIEFLSHDDSVSDLQNSNVDIASNMDKSKRKPEDSSARYKCEYEGCERTYSTVGNLRTHMKTHKGEYRFKCPMQSCEKAFLTSYSLKIHIRAHTKAKPFACTIGSCRKAFNTLYRLRAHHRLHSGDTFNCTADGCTKFFTTLSDLKKHIRTHTQERPYKCRSEGCGKSFTASHHLKAHGRTHSGARPHACPEPGCKRLFSTATSLKAHAVKHPIITEPVKDVIEPVQKQIQPTKTSEDVMNWDSLLESFGRITTESNSTDGSLEDITKVNTVDITELLFPDNNQNLKNIETDDLAVDYDLASLTLSPFAVDKVDRKSLTEDPWVDVNDLQPTVPLQTPEIEMTHPKLEVKSKAMQLALANEIEDQAPWVDVSALAASISETPVCIEEKTPESIFTMATFVPTHMQSYIDLNTEVAPTANLITHDSFNLDTPSVLDVGDKVFNDSEIVTNLDTNKIDTDIDLFLGSDEDRSLNTPPPSKVRQNIEINPANSVLFNTDLDLEDTLLFDNEPPSDMYVVRTENIFGKVPKRNTLEQLAADAGICSCMTCECDPSVGECRGNCSEEEPPVEPPKPQQCLDDTCSCIDCKCDHEAMKCAVGCGQATDTNHNTFLHYHRRHKNSNLEDLGIFTVHEGEDSFPSSALMKSFACSCSGHGSGGKCGKDHDEQKSSCCDKKEAPSSSCKTPCSAKKSSCGDKKSPCSENKSPCTGNKSPCSGKKSSCSGNNTPYAGDSPCSANKTPCSKQTPCGGDKTPCGAKKSPCSAKKSTEEGSCHNAKKSISEEVSSCTVKKEACCDGEEACCVTICFKKLEAFKQFLSDNDLIHALKAHNFNLTSS</sequence>
<feature type="domain" description="C2H2-type" evidence="9">
    <location>
        <begin position="478"/>
        <end position="507"/>
    </location>
</feature>
<dbReference type="SMART" id="SM00355">
    <property type="entry name" value="ZnF_C2H2"/>
    <property type="match status" value="6"/>
</dbReference>
<dbReference type="FunFam" id="3.30.160.60:FF:000072">
    <property type="entry name" value="zinc finger protein 143 isoform X1"/>
    <property type="match status" value="1"/>
</dbReference>
<dbReference type="GO" id="GO:0005634">
    <property type="term" value="C:nucleus"/>
    <property type="evidence" value="ECO:0007669"/>
    <property type="project" value="UniProtKB-SubCell"/>
</dbReference>
<dbReference type="Gene3D" id="3.30.160.60">
    <property type="entry name" value="Classic Zinc Finger"/>
    <property type="match status" value="6"/>
</dbReference>
<accession>A0A835LB26</accession>
<feature type="domain" description="C2H2-type" evidence="9">
    <location>
        <begin position="508"/>
        <end position="537"/>
    </location>
</feature>
<dbReference type="GO" id="GO:0008270">
    <property type="term" value="F:zinc ion binding"/>
    <property type="evidence" value="ECO:0007669"/>
    <property type="project" value="UniProtKB-KW"/>
</dbReference>
<protein>
    <recommendedName>
        <fullName evidence="9">C2H2-type domain-containing protein</fullName>
    </recommendedName>
</protein>
<keyword evidence="6" id="KW-0539">Nucleus</keyword>
<dbReference type="InterPro" id="IPR051061">
    <property type="entry name" value="Zinc_finger_trans_reg"/>
</dbReference>
<dbReference type="Pfam" id="PF21787">
    <property type="entry name" value="TNP-like_RNaseH_N"/>
    <property type="match status" value="1"/>
</dbReference>
<dbReference type="Proteomes" id="UP000648187">
    <property type="component" value="Unassembled WGS sequence"/>
</dbReference>
<dbReference type="EMBL" id="JACKWZ010000013">
    <property type="protein sequence ID" value="KAF9422866.1"/>
    <property type="molecule type" value="Genomic_DNA"/>
</dbReference>
<dbReference type="PROSITE" id="PS50157">
    <property type="entry name" value="ZINC_FINGER_C2H2_2"/>
    <property type="match status" value="5"/>
</dbReference>
<gene>
    <name evidence="10" type="ORF">HW555_001650</name>
</gene>
<keyword evidence="5" id="KW-0862">Zinc</keyword>